<evidence type="ECO:0000256" key="1">
    <source>
        <dbReference type="PROSITE-ProRule" id="PRU00339"/>
    </source>
</evidence>
<accession>K8E0G9</accession>
<dbReference type="Gene3D" id="1.25.40.10">
    <property type="entry name" value="Tetratricopeptide repeat domain"/>
    <property type="match status" value="1"/>
</dbReference>
<evidence type="ECO:0000313" key="4">
    <source>
        <dbReference type="Proteomes" id="UP000009315"/>
    </source>
</evidence>
<dbReference type="Pfam" id="PF12895">
    <property type="entry name" value="ANAPC3"/>
    <property type="match status" value="1"/>
</dbReference>
<proteinExistence type="predicted"/>
<dbReference type="PANTHER" id="PTHR43630">
    <property type="entry name" value="POLY-BETA-1,6-N-ACETYL-D-GLUCOSAMINE SYNTHASE"/>
    <property type="match status" value="1"/>
</dbReference>
<protein>
    <recommendedName>
        <fullName evidence="2">Glycosyltransferase 2-like domain-containing protein</fullName>
    </recommendedName>
</protein>
<dbReference type="InterPro" id="IPR001173">
    <property type="entry name" value="Glyco_trans_2-like"/>
</dbReference>
<dbReference type="Pfam" id="PF00535">
    <property type="entry name" value="Glycos_transf_2"/>
    <property type="match status" value="1"/>
</dbReference>
<dbReference type="Proteomes" id="UP000009315">
    <property type="component" value="Unassembled WGS sequence"/>
</dbReference>
<dbReference type="SUPFAM" id="SSF48452">
    <property type="entry name" value="TPR-like"/>
    <property type="match status" value="1"/>
</dbReference>
<dbReference type="PROSITE" id="PS50005">
    <property type="entry name" value="TPR"/>
    <property type="match status" value="1"/>
</dbReference>
<evidence type="ECO:0000313" key="3">
    <source>
        <dbReference type="EMBL" id="CCO09052.1"/>
    </source>
</evidence>
<dbReference type="EMBL" id="CAOS01000013">
    <property type="protein sequence ID" value="CCO09052.1"/>
    <property type="molecule type" value="Genomic_DNA"/>
</dbReference>
<dbReference type="InterPro" id="IPR011990">
    <property type="entry name" value="TPR-like_helical_dom_sf"/>
</dbReference>
<dbReference type="CDD" id="cd02511">
    <property type="entry name" value="Beta4Glucosyltransferase"/>
    <property type="match status" value="1"/>
</dbReference>
<comment type="caution">
    <text evidence="3">The sequence shown here is derived from an EMBL/GenBank/DDBJ whole genome shotgun (WGS) entry which is preliminary data.</text>
</comment>
<dbReference type="InterPro" id="IPR029044">
    <property type="entry name" value="Nucleotide-diphossugar_trans"/>
</dbReference>
<dbReference type="STRING" id="1121428.DESHY_60224"/>
<organism evidence="3 4">
    <name type="scientific">Desulforamulus hydrothermalis Lam5 = DSM 18033</name>
    <dbReference type="NCBI Taxonomy" id="1121428"/>
    <lineage>
        <taxon>Bacteria</taxon>
        <taxon>Bacillati</taxon>
        <taxon>Bacillota</taxon>
        <taxon>Clostridia</taxon>
        <taxon>Eubacteriales</taxon>
        <taxon>Peptococcaceae</taxon>
        <taxon>Desulforamulus</taxon>
    </lineage>
</organism>
<dbReference type="SUPFAM" id="SSF53448">
    <property type="entry name" value="Nucleotide-diphospho-sugar transferases"/>
    <property type="match status" value="1"/>
</dbReference>
<keyword evidence="1" id="KW-0802">TPR repeat</keyword>
<dbReference type="eggNOG" id="COG0463">
    <property type="taxonomic scope" value="Bacteria"/>
</dbReference>
<evidence type="ECO:0000259" key="2">
    <source>
        <dbReference type="Pfam" id="PF00535"/>
    </source>
</evidence>
<feature type="domain" description="Glycosyltransferase 2-like" evidence="2">
    <location>
        <begin position="21"/>
        <end position="103"/>
    </location>
</feature>
<reference evidence="3 4" key="1">
    <citation type="journal article" date="2013" name="Genome Announc.">
        <title>Genome Sequence of the Sulfate-Reducing Bacterium Desulfotomaculum hydrothermale Lam5(T).</title>
        <authorList>
            <person name="Amin O."/>
            <person name="Fardeau M.L."/>
            <person name="Valette O."/>
            <person name="Hirschler-Rea A."/>
            <person name="Barbe V."/>
            <person name="Medigue C."/>
            <person name="Vacherie B."/>
            <person name="Ollivier B."/>
            <person name="Bertin P.N."/>
            <person name="Dolla A."/>
        </authorList>
    </citation>
    <scope>NUCLEOTIDE SEQUENCE [LARGE SCALE GENOMIC DNA]</scope>
    <source>
        <strain evidence="4">Lam5 / DSM 18033</strain>
    </source>
</reference>
<feature type="repeat" description="TPR" evidence="1">
    <location>
        <begin position="217"/>
        <end position="250"/>
    </location>
</feature>
<dbReference type="SMART" id="SM00028">
    <property type="entry name" value="TPR"/>
    <property type="match status" value="3"/>
</dbReference>
<name>K8E0G9_9FIRM</name>
<sequence length="337" mass="38433">MFRLMQKHPVNSADSLADGLSLCMIVRNEEKNLPKCIHSVKNLVDEIILVDTGSRDRTIEIGRNLGAKVFSLPWTGDFARARNFSLVQATKTWILVLDADETLRSHEHSLIKELISGNLPCEGFYLKLVNYFSNYPDDYTIDAVCRLFKNKPQYRFSGSVHESIAPSIINYQGNSCIRPVEVHIDHRGYLNQSLLKQKSARNINILDLEAANNPTDAYNLYAMGTELFQQGNYEDALTQFRQTLSLSAGSNVTADVYFKMAVCCLELAQYQQGLKILKQGQNIFPDFTGLWYLQGMLEFRQGNYQQAARIWQQTLDMGDPPWHRYTFPYGIGTYLSL</sequence>
<dbReference type="AlphaFoldDB" id="K8E0G9"/>
<dbReference type="eggNOG" id="COG0457">
    <property type="taxonomic scope" value="Bacteria"/>
</dbReference>
<dbReference type="InterPro" id="IPR019734">
    <property type="entry name" value="TPR_rpt"/>
</dbReference>
<dbReference type="Gene3D" id="3.90.550.10">
    <property type="entry name" value="Spore Coat Polysaccharide Biosynthesis Protein SpsA, Chain A"/>
    <property type="match status" value="1"/>
</dbReference>
<keyword evidence="4" id="KW-1185">Reference proteome</keyword>
<dbReference type="PANTHER" id="PTHR43630:SF2">
    <property type="entry name" value="GLYCOSYLTRANSFERASE"/>
    <property type="match status" value="1"/>
</dbReference>
<gene>
    <name evidence="3" type="ORF">DESHY_60224</name>
</gene>